<sequence>MKIKIFFYVKLFLILSSVLSTTYIYTYPLIRGCFSLKHIFSTVPLRLLTFADPQIEGDAKILNKGLKGQIDLWGNDVYLSHIQWAMLTLSFPRPTHQVILGDLMSSQWISDEEYKKRVYRLNWIFMRRLPYLSVFNVSGNHDIGYAGEMTRERVDRWERAFGRVNGAYYLNTVFRGKPRRLRIVILNTLSIDEPVHDKSIRQEALDFLDEMGKEQIPTILLTHLPLYKHKGLCADPPYVKYYENDKTIREQNHLSENSSNLILTRLFNREYNGVIITGHDHQGCDCIRTLNNEGIWMVKRFDNEKEGIREITVRSMMAQYGGYSGIFSAKINEINDKWEFSYYLCPFVVNQIWWGIYIYDIIVVFIFLFSLLKFKRIRIFARGISRNKYTDK</sequence>
<dbReference type="Proteomes" id="UP000768646">
    <property type="component" value="Unassembled WGS sequence"/>
</dbReference>
<gene>
    <name evidence="1" type="ORF">PORY_002354</name>
</gene>
<name>A0ACB7CB66_9ASCO</name>
<comment type="caution">
    <text evidence="1">The sequence shown here is derived from an EMBL/GenBank/DDBJ whole genome shotgun (WGS) entry which is preliminary data.</text>
</comment>
<keyword evidence="2" id="KW-1185">Reference proteome</keyword>
<dbReference type="EMBL" id="JABTEG010000010">
    <property type="protein sequence ID" value="KAG4304173.1"/>
    <property type="molecule type" value="Genomic_DNA"/>
</dbReference>
<organism evidence="1 2">
    <name type="scientific">Pneumocystis oryctolagi</name>
    <dbReference type="NCBI Taxonomy" id="42067"/>
    <lineage>
        <taxon>Eukaryota</taxon>
        <taxon>Fungi</taxon>
        <taxon>Dikarya</taxon>
        <taxon>Ascomycota</taxon>
        <taxon>Taphrinomycotina</taxon>
        <taxon>Pneumocystomycetes</taxon>
        <taxon>Pneumocystaceae</taxon>
        <taxon>Pneumocystis</taxon>
    </lineage>
</organism>
<reference evidence="1 2" key="1">
    <citation type="journal article" date="2021" name="Commun. Biol.">
        <title>Genomic insights into the host specific adaptation of the Pneumocystis genus.</title>
        <authorList>
            <person name="Cisse O.H."/>
            <person name="Ma L."/>
            <person name="Dekker J.P."/>
            <person name="Khil P.P."/>
            <person name="Youn J.-H."/>
            <person name="Brenchley J.M."/>
            <person name="Blair R."/>
            <person name="Pahar B."/>
            <person name="Chabe M."/>
            <person name="Van Rompay K.K.A."/>
            <person name="Keesler R."/>
            <person name="Sukura A."/>
            <person name="Hirsch V."/>
            <person name="Kutty G."/>
            <person name="Liu Y."/>
            <person name="Peng L."/>
            <person name="Chen J."/>
            <person name="Song J."/>
            <person name="Weissenbacher-Lang C."/>
            <person name="Xu J."/>
            <person name="Upham N.S."/>
            <person name="Stajich J.E."/>
            <person name="Cuomo C.A."/>
            <person name="Cushion M.T."/>
            <person name="Kovacs J.A."/>
        </authorList>
    </citation>
    <scope>NUCLEOTIDE SEQUENCE [LARGE SCALE GENOMIC DNA]</scope>
    <source>
        <strain evidence="1 2">RABM</strain>
    </source>
</reference>
<proteinExistence type="predicted"/>
<evidence type="ECO:0000313" key="2">
    <source>
        <dbReference type="Proteomes" id="UP000768646"/>
    </source>
</evidence>
<evidence type="ECO:0000313" key="1">
    <source>
        <dbReference type="EMBL" id="KAG4304173.1"/>
    </source>
</evidence>
<protein>
    <submittedName>
        <fullName evidence="1">Uncharacterized protein</fullName>
    </submittedName>
</protein>
<accession>A0ACB7CB66</accession>